<proteinExistence type="predicted"/>
<dbReference type="EMBL" id="JBHSSC010000009">
    <property type="protein sequence ID" value="MFC6180326.1"/>
    <property type="molecule type" value="Genomic_DNA"/>
</dbReference>
<reference evidence="2" key="1">
    <citation type="journal article" date="2019" name="Int. J. Syst. Evol. Microbiol.">
        <title>The Global Catalogue of Microorganisms (GCM) 10K type strain sequencing project: providing services to taxonomists for standard genome sequencing and annotation.</title>
        <authorList>
            <consortium name="The Broad Institute Genomics Platform"/>
            <consortium name="The Broad Institute Genome Sequencing Center for Infectious Disease"/>
            <person name="Wu L."/>
            <person name="Ma J."/>
        </authorList>
    </citation>
    <scope>NUCLEOTIDE SEQUENCE [LARGE SCALE GENOMIC DNA]</scope>
    <source>
        <strain evidence="2">CCM 8933</strain>
    </source>
</reference>
<sequence>MDKRIYLLMTAKHASKTHPLFWGYRTKSDEPRSFGGYTPDYQKAELYTMDEILSKFGAIIPAEPINTTLPTYNMLPIENDNLEIQEFSDTAWNNQPDDEERLVFVIPYAAVQNRTETTFTLR</sequence>
<comment type="caution">
    <text evidence="1">The sequence shown here is derived from an EMBL/GenBank/DDBJ whole genome shotgun (WGS) entry which is preliminary data.</text>
</comment>
<name>A0ABW1RY17_9LACO</name>
<gene>
    <name evidence="1" type="ORF">ACFP5Y_03705</name>
</gene>
<dbReference type="RefSeq" id="WP_137627702.1">
    <property type="nucleotide sequence ID" value="NZ_BJDJ01000003.1"/>
</dbReference>
<evidence type="ECO:0000313" key="1">
    <source>
        <dbReference type="EMBL" id="MFC6180326.1"/>
    </source>
</evidence>
<accession>A0ABW1RY17</accession>
<evidence type="ECO:0000313" key="2">
    <source>
        <dbReference type="Proteomes" id="UP001596282"/>
    </source>
</evidence>
<keyword evidence="2" id="KW-1185">Reference proteome</keyword>
<dbReference type="Proteomes" id="UP001596282">
    <property type="component" value="Unassembled WGS sequence"/>
</dbReference>
<organism evidence="1 2">
    <name type="scientific">Lactiplantibacillus daowaiensis</name>
    <dbReference type="NCBI Taxonomy" id="2559918"/>
    <lineage>
        <taxon>Bacteria</taxon>
        <taxon>Bacillati</taxon>
        <taxon>Bacillota</taxon>
        <taxon>Bacilli</taxon>
        <taxon>Lactobacillales</taxon>
        <taxon>Lactobacillaceae</taxon>
        <taxon>Lactiplantibacillus</taxon>
    </lineage>
</organism>
<protein>
    <submittedName>
        <fullName evidence="1">Uncharacterized protein</fullName>
    </submittedName>
</protein>